<dbReference type="Proteomes" id="UP000663823">
    <property type="component" value="Unassembled WGS sequence"/>
</dbReference>
<gene>
    <name evidence="1" type="ORF">OTI717_LOCUS26475</name>
</gene>
<protein>
    <submittedName>
        <fullName evidence="1">Uncharacterized protein</fullName>
    </submittedName>
</protein>
<accession>A0A819KQ21</accession>
<reference evidence="1" key="1">
    <citation type="submission" date="2021-02" db="EMBL/GenBank/DDBJ databases">
        <authorList>
            <person name="Nowell W R."/>
        </authorList>
    </citation>
    <scope>NUCLEOTIDE SEQUENCE</scope>
</reference>
<evidence type="ECO:0000313" key="1">
    <source>
        <dbReference type="EMBL" id="CAF3952777.1"/>
    </source>
</evidence>
<dbReference type="AlphaFoldDB" id="A0A819KQ21"/>
<feature type="non-terminal residue" evidence="1">
    <location>
        <position position="1"/>
    </location>
</feature>
<sequence length="39" mass="4464">YRDEYLTATQSVLNTKNIISSIHNELQHITSRSSGDYHA</sequence>
<proteinExistence type="predicted"/>
<dbReference type="EMBL" id="CAJOAX010005566">
    <property type="protein sequence ID" value="CAF3952777.1"/>
    <property type="molecule type" value="Genomic_DNA"/>
</dbReference>
<evidence type="ECO:0000313" key="2">
    <source>
        <dbReference type="Proteomes" id="UP000663823"/>
    </source>
</evidence>
<name>A0A819KQ21_9BILA</name>
<organism evidence="1 2">
    <name type="scientific">Rotaria sordida</name>
    <dbReference type="NCBI Taxonomy" id="392033"/>
    <lineage>
        <taxon>Eukaryota</taxon>
        <taxon>Metazoa</taxon>
        <taxon>Spiralia</taxon>
        <taxon>Gnathifera</taxon>
        <taxon>Rotifera</taxon>
        <taxon>Eurotatoria</taxon>
        <taxon>Bdelloidea</taxon>
        <taxon>Philodinida</taxon>
        <taxon>Philodinidae</taxon>
        <taxon>Rotaria</taxon>
    </lineage>
</organism>
<comment type="caution">
    <text evidence="1">The sequence shown here is derived from an EMBL/GenBank/DDBJ whole genome shotgun (WGS) entry which is preliminary data.</text>
</comment>